<dbReference type="PROSITE" id="PS50067">
    <property type="entry name" value="KINESIN_MOTOR_2"/>
    <property type="match status" value="1"/>
</dbReference>
<name>A0A9D4UQN2_ADICA</name>
<evidence type="ECO:0000256" key="6">
    <source>
        <dbReference type="ARBA" id="ARBA00023175"/>
    </source>
</evidence>
<dbReference type="CDD" id="cd01374">
    <property type="entry name" value="KISc_CENP_E"/>
    <property type="match status" value="1"/>
</dbReference>
<keyword evidence="2" id="KW-0934">Plastid</keyword>
<feature type="coiled-coil region" evidence="8">
    <location>
        <begin position="627"/>
        <end position="704"/>
    </location>
</feature>
<dbReference type="PROSITE" id="PS00411">
    <property type="entry name" value="KINESIN_MOTOR_1"/>
    <property type="match status" value="1"/>
</dbReference>
<dbReference type="Gene3D" id="3.40.850.10">
    <property type="entry name" value="Kinesin motor domain"/>
    <property type="match status" value="1"/>
</dbReference>
<evidence type="ECO:0000256" key="1">
    <source>
        <dbReference type="ARBA" id="ARBA00007310"/>
    </source>
</evidence>
<dbReference type="InterPro" id="IPR001752">
    <property type="entry name" value="Kinesin_motor_dom"/>
</dbReference>
<dbReference type="GO" id="GO:0005524">
    <property type="term" value="F:ATP binding"/>
    <property type="evidence" value="ECO:0007669"/>
    <property type="project" value="UniProtKB-UniRule"/>
</dbReference>
<sequence length="1178" mass="132154">MEKISVSIRVRPIDKQEAAKSLWKINSNAITLCSASGAPSTSQVFVFDHVFGTEATTSDIYKATTQDIVTSAVKGFNGTVFAYGQTSSGKTFTMRGTQDVPGIIPLAIHDVFRNLEEAVDREFLLRMSYMEIYNEDIRDLLAPEQTKLQVHESLERGIFVAGLREEIVANPEQILQLMEFGEAHRHVGETNMNVHSSRSHAIFRMVIESRDRSQDDTVGFSCDAVRVSVLNLVDLAGSERVAKTGAEGARLKEGTHINKSLMVLGTVINKLSEGIQNQGGHVPYRDSKLTRILQPSLGGNARTAIICNITPAVVHVDESRGTLQFASRAIRVTNCAQVNEILTDAALLKRQKKEIEELRAKLKESHSEHSEDEILTLRNTLLKSECERERIALELQEEKKAHAERERMQAQKIENLSTLVLNSAAEDREFEKRSKKNARRETWCPQLTSGCIADKDVQATVKAERWMLQNRDGASSLPPPFESLLEEEEPSNDKDQEENHGASPQHRPICTMSGKDADIDCGAVPDRSARIHVADRKRKHISERPSDTFQEELIFLETAVQGDTFQGTNDIEVLPLASEMAKHKKILFEWSNLEGSRSCQSQRTDKLDIENTVDKEDKRGIECTIESQSTNSTIQQLTKELIEAKDEAERYKQQLTSALEELEHWKKEGQGCDSNCNGELNSLLESLKKENEELGAQLTDVYIQFEEEKAAWVAAHKLSGKDESRELSTLNVPDNTEQVKNVCELGLLKNKLVELQQEVDAAKIVARQVTSEREGKTSEIIAMQARMTELQAECLQERALREEKASEFIALQARMNELQAEYLEERALREEKASKFIALQAEYLEERALREEKASEFIALQARMNELQAEYLKERALREEKASEILAMQAMMKGLQAECVRERALRELESKELGKSKEEVSATRELLAHCRSEATKERWILKTDILKLQVCVDALAAKSEVFHGRLLEVRDELKDAYEELDSLKGLKEEQNNEAISSAEAFKTGMQIVSMSNVAQETFEKDKGEAARVICTNNKNMKEQWQVTSFNPAGRKSVCLEKMKPQQLDKENTVGFVNGLQNKLMEETRFSSGKLAHTMCIPMRNKVTKSSSTMGTAQGRSRPCVSALAVNAAACNRVTTEVTAAQSKSFVVYNTSGDPQTGVNPPKHFPGRSTIRSKANSMQ</sequence>
<keyword evidence="5 8" id="KW-0175">Coiled coil</keyword>
<protein>
    <recommendedName>
        <fullName evidence="10">Kinesin motor domain-containing protein</fullName>
    </recommendedName>
</protein>
<keyword evidence="2" id="KW-0150">Chloroplast</keyword>
<keyword evidence="3 7" id="KW-0547">Nucleotide-binding</keyword>
<evidence type="ECO:0000256" key="8">
    <source>
        <dbReference type="SAM" id="Coils"/>
    </source>
</evidence>
<feature type="region of interest" description="Disordered" evidence="9">
    <location>
        <begin position="470"/>
        <end position="513"/>
    </location>
</feature>
<dbReference type="GO" id="GO:0003777">
    <property type="term" value="F:microtubule motor activity"/>
    <property type="evidence" value="ECO:0007669"/>
    <property type="project" value="InterPro"/>
</dbReference>
<dbReference type="EMBL" id="JABFUD020000012">
    <property type="protein sequence ID" value="KAI5072315.1"/>
    <property type="molecule type" value="Genomic_DNA"/>
</dbReference>
<dbReference type="InterPro" id="IPR027417">
    <property type="entry name" value="P-loop_NTPase"/>
</dbReference>
<evidence type="ECO:0000256" key="3">
    <source>
        <dbReference type="ARBA" id="ARBA00022741"/>
    </source>
</evidence>
<dbReference type="GO" id="GO:0007018">
    <property type="term" value="P:microtubule-based movement"/>
    <property type="evidence" value="ECO:0007669"/>
    <property type="project" value="InterPro"/>
</dbReference>
<evidence type="ECO:0000259" key="10">
    <source>
        <dbReference type="PROSITE" id="PS50067"/>
    </source>
</evidence>
<keyword evidence="4 7" id="KW-0067">ATP-binding</keyword>
<dbReference type="GO" id="GO:0042327">
    <property type="term" value="P:positive regulation of phosphorylation"/>
    <property type="evidence" value="ECO:0007669"/>
    <property type="project" value="UniProtKB-ARBA"/>
</dbReference>
<dbReference type="Pfam" id="PF00225">
    <property type="entry name" value="Kinesin"/>
    <property type="match status" value="1"/>
</dbReference>
<evidence type="ECO:0000256" key="7">
    <source>
        <dbReference type="PROSITE-ProRule" id="PRU00283"/>
    </source>
</evidence>
<evidence type="ECO:0000313" key="12">
    <source>
        <dbReference type="Proteomes" id="UP000886520"/>
    </source>
</evidence>
<feature type="domain" description="Kinesin motor" evidence="10">
    <location>
        <begin position="3"/>
        <end position="332"/>
    </location>
</feature>
<organism evidence="11 12">
    <name type="scientific">Adiantum capillus-veneris</name>
    <name type="common">Maidenhair fern</name>
    <dbReference type="NCBI Taxonomy" id="13818"/>
    <lineage>
        <taxon>Eukaryota</taxon>
        <taxon>Viridiplantae</taxon>
        <taxon>Streptophyta</taxon>
        <taxon>Embryophyta</taxon>
        <taxon>Tracheophyta</taxon>
        <taxon>Polypodiopsida</taxon>
        <taxon>Polypodiidae</taxon>
        <taxon>Polypodiales</taxon>
        <taxon>Pteridineae</taxon>
        <taxon>Pteridaceae</taxon>
        <taxon>Vittarioideae</taxon>
        <taxon>Adiantum</taxon>
    </lineage>
</organism>
<evidence type="ECO:0000313" key="11">
    <source>
        <dbReference type="EMBL" id="KAI5072315.1"/>
    </source>
</evidence>
<evidence type="ECO:0000256" key="4">
    <source>
        <dbReference type="ARBA" id="ARBA00022840"/>
    </source>
</evidence>
<dbReference type="GO" id="GO:0008017">
    <property type="term" value="F:microtubule binding"/>
    <property type="evidence" value="ECO:0007669"/>
    <property type="project" value="InterPro"/>
</dbReference>
<feature type="region of interest" description="Disordered" evidence="9">
    <location>
        <begin position="1152"/>
        <end position="1178"/>
    </location>
</feature>
<dbReference type="PRINTS" id="PR00380">
    <property type="entry name" value="KINESINHEAVY"/>
</dbReference>
<feature type="coiled-coil region" evidence="8">
    <location>
        <begin position="966"/>
        <end position="993"/>
    </location>
</feature>
<dbReference type="FunFam" id="3.40.850.10:FF:000026">
    <property type="entry name" value="Centromere-associated protein E"/>
    <property type="match status" value="1"/>
</dbReference>
<evidence type="ECO:0000256" key="9">
    <source>
        <dbReference type="SAM" id="MobiDB-lite"/>
    </source>
</evidence>
<feature type="coiled-coil region" evidence="8">
    <location>
        <begin position="850"/>
        <end position="884"/>
    </location>
</feature>
<dbReference type="InterPro" id="IPR036961">
    <property type="entry name" value="Kinesin_motor_dom_sf"/>
</dbReference>
<dbReference type="GO" id="GO:0000779">
    <property type="term" value="C:condensed chromosome, centromeric region"/>
    <property type="evidence" value="ECO:0007669"/>
    <property type="project" value="UniProtKB-ARBA"/>
</dbReference>
<dbReference type="GO" id="GO:0000278">
    <property type="term" value="P:mitotic cell cycle"/>
    <property type="evidence" value="ECO:0007669"/>
    <property type="project" value="UniProtKB-ARBA"/>
</dbReference>
<reference evidence="11" key="1">
    <citation type="submission" date="2021-01" db="EMBL/GenBank/DDBJ databases">
        <title>Adiantum capillus-veneris genome.</title>
        <authorList>
            <person name="Fang Y."/>
            <person name="Liao Q."/>
        </authorList>
    </citation>
    <scope>NUCLEOTIDE SEQUENCE</scope>
    <source>
        <strain evidence="11">H3</strain>
        <tissue evidence="11">Leaf</tissue>
    </source>
</reference>
<dbReference type="AlphaFoldDB" id="A0A9D4UQN2"/>
<dbReference type="GO" id="GO:0043515">
    <property type="term" value="F:kinetochore binding"/>
    <property type="evidence" value="ECO:0007669"/>
    <property type="project" value="UniProtKB-ARBA"/>
</dbReference>
<feature type="coiled-coil region" evidence="8">
    <location>
        <begin position="338"/>
        <end position="441"/>
    </location>
</feature>
<keyword evidence="12" id="KW-1185">Reference proteome</keyword>
<dbReference type="PANTHER" id="PTHR47968:SF75">
    <property type="entry name" value="CENTROMERE-ASSOCIATED PROTEIN E"/>
    <property type="match status" value="1"/>
</dbReference>
<accession>A0A9D4UQN2</accession>
<evidence type="ECO:0000256" key="5">
    <source>
        <dbReference type="ARBA" id="ARBA00023054"/>
    </source>
</evidence>
<keyword evidence="6 7" id="KW-0505">Motor protein</keyword>
<dbReference type="GO" id="GO:0008608">
    <property type="term" value="P:attachment of spindle microtubules to kinetochore"/>
    <property type="evidence" value="ECO:0007669"/>
    <property type="project" value="UniProtKB-ARBA"/>
</dbReference>
<dbReference type="OrthoDB" id="3176171at2759"/>
<comment type="caution">
    <text evidence="11">The sequence shown here is derived from an EMBL/GenBank/DDBJ whole genome shotgun (WGS) entry which is preliminary data.</text>
</comment>
<dbReference type="InterPro" id="IPR019821">
    <property type="entry name" value="Kinesin_motor_CS"/>
</dbReference>
<feature type="compositionally biased region" description="Polar residues" evidence="9">
    <location>
        <begin position="1169"/>
        <end position="1178"/>
    </location>
</feature>
<dbReference type="GO" id="GO:0033044">
    <property type="term" value="P:regulation of chromosome organization"/>
    <property type="evidence" value="ECO:0007669"/>
    <property type="project" value="UniProtKB-ARBA"/>
</dbReference>
<dbReference type="InterPro" id="IPR027640">
    <property type="entry name" value="Kinesin-like_fam"/>
</dbReference>
<dbReference type="Proteomes" id="UP000886520">
    <property type="component" value="Chromosome 12"/>
</dbReference>
<feature type="compositionally biased region" description="Basic and acidic residues" evidence="9">
    <location>
        <begin position="491"/>
        <end position="500"/>
    </location>
</feature>
<evidence type="ECO:0000256" key="2">
    <source>
        <dbReference type="ARBA" id="ARBA00022528"/>
    </source>
</evidence>
<dbReference type="PANTHER" id="PTHR47968">
    <property type="entry name" value="CENTROMERE PROTEIN E"/>
    <property type="match status" value="1"/>
</dbReference>
<dbReference type="SUPFAM" id="SSF52540">
    <property type="entry name" value="P-loop containing nucleoside triphosphate hydrolases"/>
    <property type="match status" value="1"/>
</dbReference>
<feature type="coiled-coil region" evidence="8">
    <location>
        <begin position="745"/>
        <end position="772"/>
    </location>
</feature>
<proteinExistence type="inferred from homology"/>
<comment type="similarity">
    <text evidence="1">Belongs to the TRAFAC class myosin-kinesin ATPase superfamily. Kinesin family. KIN-7 subfamily.</text>
</comment>
<feature type="binding site" evidence="7">
    <location>
        <begin position="84"/>
        <end position="91"/>
    </location>
    <ligand>
        <name>ATP</name>
        <dbReference type="ChEBI" id="CHEBI:30616"/>
    </ligand>
</feature>
<dbReference type="GO" id="GO:1901987">
    <property type="term" value="P:regulation of cell cycle phase transition"/>
    <property type="evidence" value="ECO:0007669"/>
    <property type="project" value="UniProtKB-ARBA"/>
</dbReference>
<dbReference type="GO" id="GO:0000226">
    <property type="term" value="P:microtubule cytoskeleton organization"/>
    <property type="evidence" value="ECO:0007669"/>
    <property type="project" value="UniProtKB-ARBA"/>
</dbReference>
<gene>
    <name evidence="11" type="ORF">GOP47_0012421</name>
</gene>
<dbReference type="SMART" id="SM00129">
    <property type="entry name" value="KISc"/>
    <property type="match status" value="1"/>
</dbReference>
<dbReference type="GO" id="GO:0140694">
    <property type="term" value="P:membraneless organelle assembly"/>
    <property type="evidence" value="ECO:0007669"/>
    <property type="project" value="UniProtKB-ARBA"/>
</dbReference>